<gene>
    <name evidence="1" type="ORF">PHMEG_00020856</name>
</gene>
<reference evidence="2" key="1">
    <citation type="submission" date="2017-03" db="EMBL/GenBank/DDBJ databases">
        <title>Phytopthora megakarya and P. palmivora, two closely related causual agents of cacao black pod achieved similar genome size and gene model numbers by different mechanisms.</title>
        <authorList>
            <person name="Ali S."/>
            <person name="Shao J."/>
            <person name="Larry D.J."/>
            <person name="Kronmiller B."/>
            <person name="Shen D."/>
            <person name="Strem M.D."/>
            <person name="Melnick R.L."/>
            <person name="Guiltinan M.J."/>
            <person name="Tyler B.M."/>
            <person name="Meinhardt L.W."/>
            <person name="Bailey B.A."/>
        </authorList>
    </citation>
    <scope>NUCLEOTIDE SEQUENCE [LARGE SCALE GENOMIC DNA]</scope>
    <source>
        <strain evidence="2">zdho120</strain>
    </source>
</reference>
<keyword evidence="2" id="KW-1185">Reference proteome</keyword>
<dbReference type="STRING" id="4795.A0A225VMS5"/>
<dbReference type="AlphaFoldDB" id="A0A225VMS5"/>
<proteinExistence type="predicted"/>
<accession>A0A225VMS5</accession>
<dbReference type="OrthoDB" id="118089at2759"/>
<sequence>MGLINASTFWNVEPVNVQVLLSVLFQVVLFLSLGQASQIPTYTAARNICYKQRGANFYRTASPSCSDHWSTGCAALCFGETGNQYRSSVFEVCVYEGVDY</sequence>
<dbReference type="EMBL" id="NBNE01003798">
    <property type="protein sequence ID" value="OWZ06841.1"/>
    <property type="molecule type" value="Genomic_DNA"/>
</dbReference>
<evidence type="ECO:0000313" key="1">
    <source>
        <dbReference type="EMBL" id="OWZ06841.1"/>
    </source>
</evidence>
<protein>
    <submittedName>
        <fullName evidence="1">ABC transporter</fullName>
    </submittedName>
</protein>
<organism evidence="1 2">
    <name type="scientific">Phytophthora megakarya</name>
    <dbReference type="NCBI Taxonomy" id="4795"/>
    <lineage>
        <taxon>Eukaryota</taxon>
        <taxon>Sar</taxon>
        <taxon>Stramenopiles</taxon>
        <taxon>Oomycota</taxon>
        <taxon>Peronosporomycetes</taxon>
        <taxon>Peronosporales</taxon>
        <taxon>Peronosporaceae</taxon>
        <taxon>Phytophthora</taxon>
    </lineage>
</organism>
<comment type="caution">
    <text evidence="1">The sequence shown here is derived from an EMBL/GenBank/DDBJ whole genome shotgun (WGS) entry which is preliminary data.</text>
</comment>
<name>A0A225VMS5_9STRA</name>
<evidence type="ECO:0000313" key="2">
    <source>
        <dbReference type="Proteomes" id="UP000198211"/>
    </source>
</evidence>
<dbReference type="Proteomes" id="UP000198211">
    <property type="component" value="Unassembled WGS sequence"/>
</dbReference>